<evidence type="ECO:0000256" key="7">
    <source>
        <dbReference type="ARBA" id="ARBA00022777"/>
    </source>
</evidence>
<dbReference type="OrthoDB" id="9808041at2"/>
<evidence type="ECO:0000259" key="13">
    <source>
        <dbReference type="PROSITE" id="PS00794"/>
    </source>
</evidence>
<organism evidence="14 15">
    <name type="scientific">Arsenicitalea aurantiaca</name>
    <dbReference type="NCBI Taxonomy" id="1783274"/>
    <lineage>
        <taxon>Bacteria</taxon>
        <taxon>Pseudomonadati</taxon>
        <taxon>Pseudomonadota</taxon>
        <taxon>Alphaproteobacteria</taxon>
        <taxon>Hyphomicrobiales</taxon>
        <taxon>Devosiaceae</taxon>
        <taxon>Arsenicitalea</taxon>
    </lineage>
</organism>
<evidence type="ECO:0000256" key="8">
    <source>
        <dbReference type="ARBA" id="ARBA00022840"/>
    </source>
</evidence>
<evidence type="ECO:0000256" key="12">
    <source>
        <dbReference type="ARBA" id="ARBA00033413"/>
    </source>
</evidence>
<evidence type="ECO:0000256" key="11">
    <source>
        <dbReference type="ARBA" id="ARBA00029766"/>
    </source>
</evidence>
<proteinExistence type="inferred from homology"/>
<comment type="function">
    <text evidence="10">Catalyzes the transfer of pyrophosphate from adenosine triphosphate (ATP) to 6-hydroxymethyl-7,8-dihydropterin, an enzymatic step in folate biosynthesis pathway.</text>
</comment>
<sequence>MARAWLGLGANLGEPTAQLEQAVLLLAGSPGLQIVKRSSIIESAPWGVTDQNPFRNMVLEVETESTPEGLLALCLGIEQEMGRVRTMHWGPRLIDIDVIAYERIELKSPTLTLPHPYAHERDFVLGPLREIAPDMADWIVGRATA</sequence>
<keyword evidence="9" id="KW-0289">Folate biosynthesis</keyword>
<evidence type="ECO:0000256" key="10">
    <source>
        <dbReference type="ARBA" id="ARBA00029409"/>
    </source>
</evidence>
<dbReference type="PROSITE" id="PS00794">
    <property type="entry name" value="HPPK"/>
    <property type="match status" value="1"/>
</dbReference>
<comment type="pathway">
    <text evidence="1">Cofactor biosynthesis; tetrahydrofolate biosynthesis; 2-amino-4-hydroxy-6-hydroxymethyl-7,8-dihydropteridine diphosphate from 7,8-dihydroneopterin triphosphate: step 4/4.</text>
</comment>
<dbReference type="GO" id="GO:0003848">
    <property type="term" value="F:2-amino-4-hydroxy-6-hydroxymethyldihydropteridine diphosphokinase activity"/>
    <property type="evidence" value="ECO:0007669"/>
    <property type="project" value="UniProtKB-EC"/>
</dbReference>
<evidence type="ECO:0000256" key="2">
    <source>
        <dbReference type="ARBA" id="ARBA00005810"/>
    </source>
</evidence>
<dbReference type="Proteomes" id="UP000281547">
    <property type="component" value="Unassembled WGS sequence"/>
</dbReference>
<gene>
    <name evidence="14" type="primary">folK</name>
    <name evidence="14" type="ORF">EMQ25_07535</name>
</gene>
<keyword evidence="5 14" id="KW-0808">Transferase</keyword>
<evidence type="ECO:0000256" key="3">
    <source>
        <dbReference type="ARBA" id="ARBA00013253"/>
    </source>
</evidence>
<protein>
    <recommendedName>
        <fullName evidence="4">2-amino-4-hydroxy-6-hydroxymethyldihydropteridine pyrophosphokinase</fullName>
        <ecNumber evidence="3">2.7.6.3</ecNumber>
    </recommendedName>
    <alternativeName>
        <fullName evidence="11">6-hydroxymethyl-7,8-dihydropterin pyrophosphokinase</fullName>
    </alternativeName>
    <alternativeName>
        <fullName evidence="12">7,8-dihydro-6-hydroxymethylpterin-pyrophosphokinase</fullName>
    </alternativeName>
</protein>
<dbReference type="InterPro" id="IPR000550">
    <property type="entry name" value="Hppk"/>
</dbReference>
<dbReference type="SUPFAM" id="SSF55083">
    <property type="entry name" value="6-hydroxymethyl-7,8-dihydropterin pyrophosphokinase, HPPK"/>
    <property type="match status" value="1"/>
</dbReference>
<evidence type="ECO:0000313" key="15">
    <source>
        <dbReference type="Proteomes" id="UP000281547"/>
    </source>
</evidence>
<dbReference type="AlphaFoldDB" id="A0A433XFT9"/>
<dbReference type="Pfam" id="PF01288">
    <property type="entry name" value="HPPK"/>
    <property type="match status" value="1"/>
</dbReference>
<dbReference type="PANTHER" id="PTHR43071">
    <property type="entry name" value="2-AMINO-4-HYDROXY-6-HYDROXYMETHYLDIHYDROPTERIDINE PYROPHOSPHOKINASE"/>
    <property type="match status" value="1"/>
</dbReference>
<dbReference type="PANTHER" id="PTHR43071:SF1">
    <property type="entry name" value="2-AMINO-4-HYDROXY-6-HYDROXYMETHYLDIHYDROPTERIDINE PYROPHOSPHOKINASE"/>
    <property type="match status" value="1"/>
</dbReference>
<evidence type="ECO:0000313" key="14">
    <source>
        <dbReference type="EMBL" id="RUT32969.1"/>
    </source>
</evidence>
<evidence type="ECO:0000256" key="4">
    <source>
        <dbReference type="ARBA" id="ARBA00016218"/>
    </source>
</evidence>
<keyword evidence="15" id="KW-1185">Reference proteome</keyword>
<comment type="similarity">
    <text evidence="2">Belongs to the HPPK family.</text>
</comment>
<dbReference type="GO" id="GO:0046656">
    <property type="term" value="P:folic acid biosynthetic process"/>
    <property type="evidence" value="ECO:0007669"/>
    <property type="project" value="UniProtKB-KW"/>
</dbReference>
<evidence type="ECO:0000256" key="1">
    <source>
        <dbReference type="ARBA" id="ARBA00005051"/>
    </source>
</evidence>
<keyword evidence="8" id="KW-0067">ATP-binding</keyword>
<dbReference type="GO" id="GO:0016301">
    <property type="term" value="F:kinase activity"/>
    <property type="evidence" value="ECO:0007669"/>
    <property type="project" value="UniProtKB-KW"/>
</dbReference>
<evidence type="ECO:0000256" key="6">
    <source>
        <dbReference type="ARBA" id="ARBA00022741"/>
    </source>
</evidence>
<name>A0A433XFT9_9HYPH</name>
<comment type="caution">
    <text evidence="14">The sequence shown here is derived from an EMBL/GenBank/DDBJ whole genome shotgun (WGS) entry which is preliminary data.</text>
</comment>
<feature type="domain" description="7,8-dihydro-6-hydroxymethylpterin-pyrophosphokinase" evidence="13">
    <location>
        <begin position="88"/>
        <end position="99"/>
    </location>
</feature>
<dbReference type="EC" id="2.7.6.3" evidence="3"/>
<dbReference type="InterPro" id="IPR035907">
    <property type="entry name" value="Hppk_sf"/>
</dbReference>
<dbReference type="GO" id="GO:0046654">
    <property type="term" value="P:tetrahydrofolate biosynthetic process"/>
    <property type="evidence" value="ECO:0007669"/>
    <property type="project" value="UniProtKB-UniPathway"/>
</dbReference>
<dbReference type="CDD" id="cd00483">
    <property type="entry name" value="HPPK"/>
    <property type="match status" value="1"/>
</dbReference>
<dbReference type="Gene3D" id="3.30.70.560">
    <property type="entry name" value="7,8-Dihydro-6-hydroxymethylpterin-pyrophosphokinase HPPK"/>
    <property type="match status" value="1"/>
</dbReference>
<dbReference type="GO" id="GO:0005524">
    <property type="term" value="F:ATP binding"/>
    <property type="evidence" value="ECO:0007669"/>
    <property type="project" value="UniProtKB-KW"/>
</dbReference>
<keyword evidence="6" id="KW-0547">Nucleotide-binding</keyword>
<keyword evidence="7 14" id="KW-0418">Kinase</keyword>
<dbReference type="UniPathway" id="UPA00077">
    <property type="reaction ID" value="UER00155"/>
</dbReference>
<dbReference type="EMBL" id="RZNJ01000002">
    <property type="protein sequence ID" value="RUT32969.1"/>
    <property type="molecule type" value="Genomic_DNA"/>
</dbReference>
<dbReference type="NCBIfam" id="TIGR01498">
    <property type="entry name" value="folK"/>
    <property type="match status" value="1"/>
</dbReference>
<accession>A0A433XFT9</accession>
<reference evidence="14 15" key="1">
    <citation type="journal article" date="2016" name="Int. J. Syst. Evol. Microbiol.">
        <title>Arsenicitalea aurantiaca gen. nov., sp. nov., a new member of the family Hyphomicrobiaceae, isolated from high-arsenic sediment.</title>
        <authorList>
            <person name="Mu Y."/>
            <person name="Zhou L."/>
            <person name="Zeng X.C."/>
            <person name="Liu L."/>
            <person name="Pan Y."/>
            <person name="Chen X."/>
            <person name="Wang J."/>
            <person name="Li S."/>
            <person name="Li W.J."/>
            <person name="Wang Y."/>
        </authorList>
    </citation>
    <scope>NUCLEOTIDE SEQUENCE [LARGE SCALE GENOMIC DNA]</scope>
    <source>
        <strain evidence="14 15">42-50</strain>
    </source>
</reference>
<evidence type="ECO:0000256" key="9">
    <source>
        <dbReference type="ARBA" id="ARBA00022909"/>
    </source>
</evidence>
<dbReference type="RefSeq" id="WP_127187926.1">
    <property type="nucleotide sequence ID" value="NZ_RZNJ01000002.1"/>
</dbReference>
<evidence type="ECO:0000256" key="5">
    <source>
        <dbReference type="ARBA" id="ARBA00022679"/>
    </source>
</evidence>